<dbReference type="HOGENOM" id="CLU_2666602_0_0_6"/>
<dbReference type="STRING" id="449.LHA_1441"/>
<name>A0A0A8UUM5_LEGHA</name>
<dbReference type="KEGG" id="lha:LHA_1441"/>
<evidence type="ECO:0000313" key="1">
    <source>
        <dbReference type="EMBL" id="CEK10484.1"/>
    </source>
</evidence>
<dbReference type="EMBL" id="LN681225">
    <property type="protein sequence ID" value="CEK10484.1"/>
    <property type="molecule type" value="Genomic_DNA"/>
</dbReference>
<dbReference type="AlphaFoldDB" id="A0A0A8UUM5"/>
<protein>
    <submittedName>
        <fullName evidence="1">Uncharacterized protein</fullName>
    </submittedName>
</protein>
<keyword evidence="2" id="KW-1185">Reference proteome</keyword>
<dbReference type="Proteomes" id="UP000032803">
    <property type="component" value="Chromosome I"/>
</dbReference>
<accession>A0A0A8UUM5</accession>
<sequence length="75" mass="8440">MSEDIEDVGVEEELEFSLVAAANAVCPRTNDNTRATSDIFFILLSLVKVIIRLPATIIDADFKFVLESIIYNKKY</sequence>
<organism evidence="1 2">
    <name type="scientific">Legionella hackeliae</name>
    <dbReference type="NCBI Taxonomy" id="449"/>
    <lineage>
        <taxon>Bacteria</taxon>
        <taxon>Pseudomonadati</taxon>
        <taxon>Pseudomonadota</taxon>
        <taxon>Gammaproteobacteria</taxon>
        <taxon>Legionellales</taxon>
        <taxon>Legionellaceae</taxon>
        <taxon>Legionella</taxon>
    </lineage>
</organism>
<evidence type="ECO:0000313" key="2">
    <source>
        <dbReference type="Proteomes" id="UP000032803"/>
    </source>
</evidence>
<proteinExistence type="predicted"/>
<reference evidence="2" key="1">
    <citation type="submission" date="2014-09" db="EMBL/GenBank/DDBJ databases">
        <authorList>
            <person name="Gomez-Valero L."/>
        </authorList>
    </citation>
    <scope>NUCLEOTIDE SEQUENCE [LARGE SCALE GENOMIC DNA]</scope>
    <source>
        <strain evidence="2">ATCC35250</strain>
    </source>
</reference>
<gene>
    <name evidence="1" type="ORF">LHA_1441</name>
</gene>